<evidence type="ECO:0000313" key="3">
    <source>
        <dbReference type="Proteomes" id="UP000269708"/>
    </source>
</evidence>
<gene>
    <name evidence="2" type="ORF">EDC50_0331</name>
</gene>
<keyword evidence="1" id="KW-0812">Transmembrane</keyword>
<keyword evidence="1" id="KW-1133">Transmembrane helix</keyword>
<dbReference type="Proteomes" id="UP000269708">
    <property type="component" value="Unassembled WGS sequence"/>
</dbReference>
<name>A0A3N4VMV9_9GAMM</name>
<dbReference type="AlphaFoldDB" id="A0A3N4VMV9"/>
<comment type="caution">
    <text evidence="2">The sequence shown here is derived from an EMBL/GenBank/DDBJ whole genome shotgun (WGS) entry which is preliminary data.</text>
</comment>
<organism evidence="2 3">
    <name type="scientific">Vulcaniibacterium tengchongense</name>
    <dbReference type="NCBI Taxonomy" id="1273429"/>
    <lineage>
        <taxon>Bacteria</taxon>
        <taxon>Pseudomonadati</taxon>
        <taxon>Pseudomonadota</taxon>
        <taxon>Gammaproteobacteria</taxon>
        <taxon>Lysobacterales</taxon>
        <taxon>Lysobacteraceae</taxon>
        <taxon>Vulcaniibacterium</taxon>
    </lineage>
</organism>
<dbReference type="OrthoDB" id="5955962at2"/>
<dbReference type="RefSeq" id="WP_123768735.1">
    <property type="nucleotide sequence ID" value="NZ_RKQN01000001.1"/>
</dbReference>
<feature type="transmembrane region" description="Helical" evidence="1">
    <location>
        <begin position="109"/>
        <end position="127"/>
    </location>
</feature>
<protein>
    <submittedName>
        <fullName evidence="2">Putative signal transducing protein</fullName>
    </submittedName>
</protein>
<evidence type="ECO:0000256" key="1">
    <source>
        <dbReference type="SAM" id="Phobius"/>
    </source>
</evidence>
<reference evidence="2 3" key="1">
    <citation type="submission" date="2018-11" db="EMBL/GenBank/DDBJ databases">
        <title>Genomic Encyclopedia of Type Strains, Phase IV (KMG-IV): sequencing the most valuable type-strain genomes for metagenomic binning, comparative biology and taxonomic classification.</title>
        <authorList>
            <person name="Goeker M."/>
        </authorList>
    </citation>
    <scope>NUCLEOTIDE SEQUENCE [LARGE SCALE GENOMIC DNA]</scope>
    <source>
        <strain evidence="2 3">DSM 25623</strain>
    </source>
</reference>
<proteinExistence type="predicted"/>
<evidence type="ECO:0000313" key="2">
    <source>
        <dbReference type="EMBL" id="RPE81159.1"/>
    </source>
</evidence>
<sequence>MRQVFSSQRLENVEKVAELLREAGIEVRITNGRSYKGGRRGTFSYREAGGPQPAVWVVRSDDQVRAREILRDAGLLETTRGDSFVPSFRERPADAAADAAQRRMLRVKLILLAGIVVVGGLAIVRALRQDPAAEALKAHPLDGSAAAVPQALAAAVLRQELPQARLDTLCLAIDGRDPGRAFVEAMRIPRKRVVAASECVRDPDEDRGSRLRAGGEPALIVDVHAFRPRKGEGESIAGTVEYSAYHHRMSGRYKVLEVVEAEDGWRVVRTVKHVAM</sequence>
<keyword evidence="3" id="KW-1185">Reference proteome</keyword>
<accession>A0A3N4VMV9</accession>
<keyword evidence="1" id="KW-0472">Membrane</keyword>
<dbReference type="EMBL" id="RKQN01000001">
    <property type="protein sequence ID" value="RPE81159.1"/>
    <property type="molecule type" value="Genomic_DNA"/>
</dbReference>